<protein>
    <submittedName>
        <fullName evidence="3">Uncharacterized protein LOC111604814</fullName>
    </submittedName>
</protein>
<keyword evidence="2" id="KW-1185">Reference proteome</keyword>
<evidence type="ECO:0000313" key="2">
    <source>
        <dbReference type="Proteomes" id="UP000504633"/>
    </source>
</evidence>
<dbReference type="InterPro" id="IPR011009">
    <property type="entry name" value="Kinase-like_dom_sf"/>
</dbReference>
<dbReference type="Proteomes" id="UP000504633">
    <property type="component" value="Unplaced"/>
</dbReference>
<dbReference type="OMA" id="MLPRMLH"/>
<dbReference type="SUPFAM" id="SSF56112">
    <property type="entry name" value="Protein kinase-like (PK-like)"/>
    <property type="match status" value="1"/>
</dbReference>
<dbReference type="Pfam" id="PF02958">
    <property type="entry name" value="EcKL"/>
    <property type="match status" value="1"/>
</dbReference>
<dbReference type="SMART" id="SM00587">
    <property type="entry name" value="CHK"/>
    <property type="match status" value="1"/>
</dbReference>
<evidence type="ECO:0000313" key="3">
    <source>
        <dbReference type="RefSeq" id="XP_023178803.2"/>
    </source>
</evidence>
<dbReference type="KEGG" id="dhe:111604814"/>
<organism evidence="2 3">
    <name type="scientific">Drosophila hydei</name>
    <name type="common">Fruit fly</name>
    <dbReference type="NCBI Taxonomy" id="7224"/>
    <lineage>
        <taxon>Eukaryota</taxon>
        <taxon>Metazoa</taxon>
        <taxon>Ecdysozoa</taxon>
        <taxon>Arthropoda</taxon>
        <taxon>Hexapoda</taxon>
        <taxon>Insecta</taxon>
        <taxon>Pterygota</taxon>
        <taxon>Neoptera</taxon>
        <taxon>Endopterygota</taxon>
        <taxon>Diptera</taxon>
        <taxon>Brachycera</taxon>
        <taxon>Muscomorpha</taxon>
        <taxon>Ephydroidea</taxon>
        <taxon>Drosophilidae</taxon>
        <taxon>Drosophila</taxon>
    </lineage>
</organism>
<reference evidence="3" key="1">
    <citation type="submission" date="2025-08" db="UniProtKB">
        <authorList>
            <consortium name="RefSeq"/>
        </authorList>
    </citation>
    <scope>IDENTIFICATION</scope>
    <source>
        <strain evidence="3">15085-1641.00</strain>
        <tissue evidence="3">Whole body</tissue>
    </source>
</reference>
<gene>
    <name evidence="3" type="primary">LOC111604814</name>
</gene>
<dbReference type="InterPro" id="IPR004119">
    <property type="entry name" value="EcKL"/>
</dbReference>
<sequence length="413" mass="49019">MPSNSESYASDELHVPQWLNSYFIREILGQHFKIPELRVVDVKFFPASAKGDHCLSLMFRAVVEYETPQNENSNKISLIIKTMPEQDGQAKELLDESHIFRTEVEMYTEVLPKFEEILREVGDETTFGASCIYHSLKPQQVMVFEDLLPLGYAIIRRFATADELQAALTKLAKWHAVSYKLLNEQTKLFDQLQYDMSTLPKFLDQPFITQALGHFLNMLDNVESLKRYRNYFEPLHQKGNLIQSWVNIVREYRDNRQENSYYVLCHGDFHLRNMMFRGLECTLLDFQMAHVGPMTSDIIYAMYVLFDAKIRREKSDELIYNYFHTFMNTLMHIGYQDKLPCLLEFRRQMFENRYNDFLLIIAFLPLIKHFRNGAEEIVEDEQKLGQLYYQKEYLDDLEDMLPRMLHLGYFEEL</sequence>
<dbReference type="GeneID" id="111604814"/>
<feature type="domain" description="CHK kinase-like" evidence="1">
    <location>
        <begin position="142"/>
        <end position="332"/>
    </location>
</feature>
<dbReference type="AlphaFoldDB" id="A0A6J1MBU3"/>
<dbReference type="InterPro" id="IPR015897">
    <property type="entry name" value="CHK_kinase-like"/>
</dbReference>
<name>A0A6J1MBU3_DROHY</name>
<accession>A0A6J1MBU3</accession>
<proteinExistence type="predicted"/>
<dbReference type="OrthoDB" id="8250698at2759"/>
<dbReference type="RefSeq" id="XP_023178803.2">
    <property type="nucleotide sequence ID" value="XM_023323035.2"/>
</dbReference>
<evidence type="ECO:0000259" key="1">
    <source>
        <dbReference type="SMART" id="SM00587"/>
    </source>
</evidence>
<dbReference type="Gene3D" id="3.90.1200.10">
    <property type="match status" value="1"/>
</dbReference>
<dbReference type="PANTHER" id="PTHR11012">
    <property type="entry name" value="PROTEIN KINASE-LIKE DOMAIN-CONTAINING"/>
    <property type="match status" value="1"/>
</dbReference>
<dbReference type="PANTHER" id="PTHR11012:SF12">
    <property type="entry name" value="CHK KINASE-LIKE DOMAIN-CONTAINING PROTEIN-RELATED"/>
    <property type="match status" value="1"/>
</dbReference>